<gene>
    <name evidence="3" type="ORF">IMZ08_04515</name>
</gene>
<dbReference type="Gene3D" id="1.25.40.10">
    <property type="entry name" value="Tetratricopeptide repeat domain"/>
    <property type="match status" value="1"/>
</dbReference>
<comment type="caution">
    <text evidence="3">The sequence shown here is derived from an EMBL/GenBank/DDBJ whole genome shotgun (WGS) entry which is preliminary data.</text>
</comment>
<accession>A0ABR9QFR3</accession>
<sequence length="410" mass="47744">MLGEKIRKLRKQKKLTLEQLAGSELTKGMLSLIENNKAKPSMESLEYIASRLGVAISDLMGETSIQETRELLEKAEALINLDFENNKDKFKELIMLIEPYTPKLSHGYESARLLDIYSRSLFHEQKSGWKELVQQVSTMYDEMNLTARRASIGIFNALEKFYEHRYSESLAIFINERKEVEAKHAFIDPMTRLDFDYYEAILYFAVGNADAASKVIENALSYSKEKRIFYLIDELYRIAAAHSMMSNDKEKTDYFLTKLKQYGEFVEDFKPLFFYKLFKLMSLTFEQHKYGLALELINEYSEDFALVEQFGPWLYIEKGKALYGLGHYQEAIENIEKSEIPHYIHHPFDLSIFYIKHAYKALAYLALEDHSKALLTAETAVTLFEPLPDSSFKQFSNEVYNKIVETQKKA</sequence>
<dbReference type="SUPFAM" id="SSF47413">
    <property type="entry name" value="lambda repressor-like DNA-binding domains"/>
    <property type="match status" value="1"/>
</dbReference>
<dbReference type="Pfam" id="PF12844">
    <property type="entry name" value="HTH_19"/>
    <property type="match status" value="1"/>
</dbReference>
<dbReference type="CDD" id="cd00093">
    <property type="entry name" value="HTH_XRE"/>
    <property type="match status" value="1"/>
</dbReference>
<protein>
    <submittedName>
        <fullName evidence="3">Helix-turn-helix domain-containing protein</fullName>
    </submittedName>
</protein>
<reference evidence="3 4" key="1">
    <citation type="submission" date="2020-10" db="EMBL/GenBank/DDBJ databases">
        <title>Bacillus sp. HD4P25, an endophyte from a halophyte.</title>
        <authorList>
            <person name="Sun J.-Q."/>
        </authorList>
    </citation>
    <scope>NUCLEOTIDE SEQUENCE [LARGE SCALE GENOMIC DNA]</scope>
    <source>
        <strain evidence="3 4">YIM 93174</strain>
    </source>
</reference>
<dbReference type="InterPro" id="IPR001387">
    <property type="entry name" value="Cro/C1-type_HTH"/>
</dbReference>
<dbReference type="InterPro" id="IPR011990">
    <property type="entry name" value="TPR-like_helical_dom_sf"/>
</dbReference>
<name>A0ABR9QFR3_9BACI</name>
<dbReference type="EMBL" id="JADCLJ010000008">
    <property type="protein sequence ID" value="MBE4907323.1"/>
    <property type="molecule type" value="Genomic_DNA"/>
</dbReference>
<evidence type="ECO:0000256" key="1">
    <source>
        <dbReference type="ARBA" id="ARBA00023125"/>
    </source>
</evidence>
<dbReference type="SUPFAM" id="SSF48452">
    <property type="entry name" value="TPR-like"/>
    <property type="match status" value="1"/>
</dbReference>
<dbReference type="Gene3D" id="1.10.260.40">
    <property type="entry name" value="lambda repressor-like DNA-binding domains"/>
    <property type="match status" value="1"/>
</dbReference>
<dbReference type="InterPro" id="IPR010982">
    <property type="entry name" value="Lambda_DNA-bd_dom_sf"/>
</dbReference>
<dbReference type="InterPro" id="IPR050807">
    <property type="entry name" value="TransReg_Diox_bact_type"/>
</dbReference>
<dbReference type="PANTHER" id="PTHR46797:SF1">
    <property type="entry name" value="METHYLPHOSPHONATE SYNTHASE"/>
    <property type="match status" value="1"/>
</dbReference>
<proteinExistence type="predicted"/>
<keyword evidence="4" id="KW-1185">Reference proteome</keyword>
<feature type="domain" description="HTH cro/C1-type" evidence="2">
    <location>
        <begin position="6"/>
        <end position="59"/>
    </location>
</feature>
<dbReference type="SMART" id="SM00530">
    <property type="entry name" value="HTH_XRE"/>
    <property type="match status" value="1"/>
</dbReference>
<keyword evidence="1" id="KW-0238">DNA-binding</keyword>
<evidence type="ECO:0000313" key="3">
    <source>
        <dbReference type="EMBL" id="MBE4907323.1"/>
    </source>
</evidence>
<evidence type="ECO:0000259" key="2">
    <source>
        <dbReference type="PROSITE" id="PS50943"/>
    </source>
</evidence>
<dbReference type="PANTHER" id="PTHR46797">
    <property type="entry name" value="HTH-TYPE TRANSCRIPTIONAL REGULATOR"/>
    <property type="match status" value="1"/>
</dbReference>
<dbReference type="Proteomes" id="UP001516662">
    <property type="component" value="Unassembled WGS sequence"/>
</dbReference>
<dbReference type="RefSeq" id="WP_193534809.1">
    <property type="nucleotide sequence ID" value="NZ_JAGGKM010000006.1"/>
</dbReference>
<dbReference type="PROSITE" id="PS50943">
    <property type="entry name" value="HTH_CROC1"/>
    <property type="match status" value="1"/>
</dbReference>
<evidence type="ECO:0000313" key="4">
    <source>
        <dbReference type="Proteomes" id="UP001516662"/>
    </source>
</evidence>
<organism evidence="3 4">
    <name type="scientific">Litchfieldia luteola</name>
    <dbReference type="NCBI Taxonomy" id="682179"/>
    <lineage>
        <taxon>Bacteria</taxon>
        <taxon>Bacillati</taxon>
        <taxon>Bacillota</taxon>
        <taxon>Bacilli</taxon>
        <taxon>Bacillales</taxon>
        <taxon>Bacillaceae</taxon>
        <taxon>Litchfieldia</taxon>
    </lineage>
</organism>